<evidence type="ECO:0000256" key="1">
    <source>
        <dbReference type="ARBA" id="ARBA00008431"/>
    </source>
</evidence>
<dbReference type="EMBL" id="MT631625">
    <property type="protein sequence ID" value="QNO55695.1"/>
    <property type="molecule type" value="Genomic_DNA"/>
</dbReference>
<dbReference type="PANTHER" id="PTHR23413:SF1">
    <property type="entry name" value="RIBOSOMAL PROTEIN L32"/>
    <property type="match status" value="1"/>
</dbReference>
<sequence length="123" mass="14359">MIKRRRVKFARYGWWKKKKLSKSWRRPRGHDNKVREHRGGKPAWVQVGYRRRKEDRGLHPSGMHEVLIFNPNDLAKADPIDEVAVRIASTVGRRKREVIEEKAAALGIKVLNPMRHVGFATSE</sequence>
<proteinExistence type="inferred from homology"/>
<evidence type="ECO:0000256" key="3">
    <source>
        <dbReference type="ARBA" id="ARBA00023274"/>
    </source>
</evidence>
<accession>A0A7G9Z611</accession>
<organism evidence="6">
    <name type="scientific">Candidatus Methanophaga sp. ANME-1 ERB7</name>
    <dbReference type="NCBI Taxonomy" id="2759913"/>
    <lineage>
        <taxon>Archaea</taxon>
        <taxon>Methanobacteriati</taxon>
        <taxon>Methanobacteriota</taxon>
        <taxon>Stenosarchaea group</taxon>
        <taxon>Methanomicrobia</taxon>
        <taxon>Candidatus Methanophagales</taxon>
        <taxon>Candidatus Methanophagaceae</taxon>
        <taxon>Candidatus Methanophaga</taxon>
    </lineage>
</organism>
<evidence type="ECO:0000256" key="5">
    <source>
        <dbReference type="ARBA" id="ARBA00035377"/>
    </source>
</evidence>
<dbReference type="NCBIfam" id="NF006332">
    <property type="entry name" value="PRK08562.1"/>
    <property type="match status" value="1"/>
</dbReference>
<dbReference type="PROSITE" id="PS00580">
    <property type="entry name" value="RIBOSOMAL_L32E"/>
    <property type="match status" value="1"/>
</dbReference>
<dbReference type="InterPro" id="IPR001515">
    <property type="entry name" value="Ribosomal_eL32"/>
</dbReference>
<name>A0A7G9Z611_9EURY</name>
<keyword evidence="3" id="KW-0687">Ribonucleoprotein</keyword>
<dbReference type="InterPro" id="IPR036351">
    <property type="entry name" value="Ribosomal_eL32_sf"/>
</dbReference>
<protein>
    <recommendedName>
        <fullName evidence="4">Large ribosomal subunit protein eL32</fullName>
    </recommendedName>
    <alternativeName>
        <fullName evidence="5">50S ribosomal protein L32e</fullName>
    </alternativeName>
</protein>
<evidence type="ECO:0000256" key="4">
    <source>
        <dbReference type="ARBA" id="ARBA00035229"/>
    </source>
</evidence>
<dbReference type="Pfam" id="PF01655">
    <property type="entry name" value="Ribosomal_L32e"/>
    <property type="match status" value="1"/>
</dbReference>
<keyword evidence="2 6" id="KW-0689">Ribosomal protein</keyword>
<dbReference type="PANTHER" id="PTHR23413">
    <property type="entry name" value="60S RIBOSOMAL PROTEIN L32 AND DNA-DIRECTED RNA POLYMERASE II, SUBUNIT N"/>
    <property type="match status" value="1"/>
</dbReference>
<dbReference type="SUPFAM" id="SSF52042">
    <property type="entry name" value="Ribosomal protein L32e"/>
    <property type="match status" value="1"/>
</dbReference>
<dbReference type="InterPro" id="IPR023654">
    <property type="entry name" value="Ribosomal_eL32_arc"/>
</dbReference>
<dbReference type="AlphaFoldDB" id="A0A7G9Z611"/>
<comment type="similarity">
    <text evidence="1">Belongs to the eukaryotic ribosomal protein eL32 family.</text>
</comment>
<dbReference type="GO" id="GO:0006412">
    <property type="term" value="P:translation"/>
    <property type="evidence" value="ECO:0007669"/>
    <property type="project" value="InterPro"/>
</dbReference>
<reference evidence="6" key="1">
    <citation type="submission" date="2020-06" db="EMBL/GenBank/DDBJ databases">
        <title>Unique genomic features of the anaerobic methanotrophic archaea.</title>
        <authorList>
            <person name="Chadwick G.L."/>
            <person name="Skennerton C.T."/>
            <person name="Laso-Perez R."/>
            <person name="Leu A.O."/>
            <person name="Speth D.R."/>
            <person name="Yu H."/>
            <person name="Morgan-Lang C."/>
            <person name="Hatzenpichler R."/>
            <person name="Goudeau D."/>
            <person name="Malmstrom R."/>
            <person name="Brazelton W.J."/>
            <person name="Woyke T."/>
            <person name="Hallam S.J."/>
            <person name="Tyson G.W."/>
            <person name="Wegener G."/>
            <person name="Boetius A."/>
            <person name="Orphan V."/>
        </authorList>
    </citation>
    <scope>NUCLEOTIDE SEQUENCE</scope>
</reference>
<evidence type="ECO:0000313" key="6">
    <source>
        <dbReference type="EMBL" id="QNO55695.1"/>
    </source>
</evidence>
<dbReference type="GO" id="GO:0003735">
    <property type="term" value="F:structural constituent of ribosome"/>
    <property type="evidence" value="ECO:0007669"/>
    <property type="project" value="InterPro"/>
</dbReference>
<gene>
    <name evidence="6" type="ORF">EEOEGNLI_00032</name>
</gene>
<dbReference type="GO" id="GO:0022625">
    <property type="term" value="C:cytosolic large ribosomal subunit"/>
    <property type="evidence" value="ECO:0007669"/>
    <property type="project" value="TreeGrafter"/>
</dbReference>
<dbReference type="InterPro" id="IPR018263">
    <property type="entry name" value="Ribosomal_eL32_CS"/>
</dbReference>
<evidence type="ECO:0000256" key="2">
    <source>
        <dbReference type="ARBA" id="ARBA00022980"/>
    </source>
</evidence>
<dbReference type="SMART" id="SM01393">
    <property type="entry name" value="Ribosomal_L32e"/>
    <property type="match status" value="1"/>
</dbReference>